<sequence>MASTPPYTLKWGIMATGRIASSFVKDLLTDPTTRNVYDVRHQLVAVASSTSKEKAVDFCARVKAPSGVKTYASYTELVADPDVDIVYVATPISHHFQNTMLALEAGKPVLCEKAFTVTASQTKKLVANARAKNLFLMEGVWTRHFPLSVNVRELVSSGAIGTVYRVIADNSFNQDLPDSKLGFADSHRMVNLDLGGGAMLDLGIYSLTWLMQILYHLQPEKEKESPTVVSAINKYHTGADEMTSFIIQFPKHKSMGIGMTALRIASGVDYGFTGGPAIKIQGSGGEIQVLGPAFKPRQYRVIKKDGGGEIEVVDCPFPKDKNRDDWGHGMYWEADECARCLRDGKLESDTLPLDESIVIMELMESVLKQGGVEYPEIITNDVYDPNSLLNTGKA</sequence>
<dbReference type="Gene3D" id="3.40.50.720">
    <property type="entry name" value="NAD(P)-binding Rossmann-like Domain"/>
    <property type="match status" value="1"/>
</dbReference>
<dbReference type="Gene3D" id="3.30.360.10">
    <property type="entry name" value="Dihydrodipicolinate Reductase, domain 2"/>
    <property type="match status" value="1"/>
</dbReference>
<dbReference type="Pfam" id="PF22725">
    <property type="entry name" value="GFO_IDH_MocA_C3"/>
    <property type="match status" value="1"/>
</dbReference>
<dbReference type="AlphaFoldDB" id="A0A8H4W6U9"/>
<dbReference type="EC" id="1.1.1.179" evidence="3"/>
<dbReference type="InterPro" id="IPR000683">
    <property type="entry name" value="Gfo/Idh/MocA-like_OxRdtase_N"/>
</dbReference>
<comment type="catalytic activity">
    <reaction evidence="5">
        <text>D-xylose + NADP(+) = D-xylono-1,5-lactone + NADPH + H(+)</text>
        <dbReference type="Rhea" id="RHEA:22000"/>
        <dbReference type="ChEBI" id="CHEBI:15378"/>
        <dbReference type="ChEBI" id="CHEBI:15867"/>
        <dbReference type="ChEBI" id="CHEBI:53455"/>
        <dbReference type="ChEBI" id="CHEBI:57783"/>
        <dbReference type="ChEBI" id="CHEBI:58349"/>
        <dbReference type="EC" id="1.1.1.179"/>
    </reaction>
</comment>
<evidence type="ECO:0000256" key="2">
    <source>
        <dbReference type="ARBA" id="ARBA00023002"/>
    </source>
</evidence>
<dbReference type="GO" id="GO:0047837">
    <property type="term" value="F:D-xylose 1-dehydrogenase (NADP+) activity"/>
    <property type="evidence" value="ECO:0007669"/>
    <property type="project" value="UniProtKB-EC"/>
</dbReference>
<evidence type="ECO:0000259" key="6">
    <source>
        <dbReference type="Pfam" id="PF01408"/>
    </source>
</evidence>
<evidence type="ECO:0000256" key="3">
    <source>
        <dbReference type="ARBA" id="ARBA00038984"/>
    </source>
</evidence>
<comment type="similarity">
    <text evidence="1">Belongs to the Gfo/Idh/MocA family.</text>
</comment>
<feature type="domain" description="Gfo/Idh/MocA-like oxidoreductase N-terminal" evidence="6">
    <location>
        <begin position="10"/>
        <end position="139"/>
    </location>
</feature>
<dbReference type="Proteomes" id="UP000566819">
    <property type="component" value="Unassembled WGS sequence"/>
</dbReference>
<proteinExistence type="inferred from homology"/>
<dbReference type="OrthoDB" id="2129491at2759"/>
<feature type="domain" description="GFO/IDH/MocA-like oxidoreductase" evidence="7">
    <location>
        <begin position="151"/>
        <end position="287"/>
    </location>
</feature>
<dbReference type="InterPro" id="IPR050984">
    <property type="entry name" value="Gfo/Idh/MocA_domain"/>
</dbReference>
<accession>A0A8H4W6U9</accession>
<name>A0A8H4W6U9_9HELO</name>
<dbReference type="InterPro" id="IPR055170">
    <property type="entry name" value="GFO_IDH_MocA-like_dom"/>
</dbReference>
<evidence type="ECO:0000256" key="5">
    <source>
        <dbReference type="ARBA" id="ARBA00049233"/>
    </source>
</evidence>
<comment type="caution">
    <text evidence="8">The sequence shown here is derived from an EMBL/GenBank/DDBJ whole genome shotgun (WGS) entry which is preliminary data.</text>
</comment>
<dbReference type="InterPro" id="IPR036291">
    <property type="entry name" value="NAD(P)-bd_dom_sf"/>
</dbReference>
<evidence type="ECO:0000256" key="1">
    <source>
        <dbReference type="ARBA" id="ARBA00010928"/>
    </source>
</evidence>
<dbReference type="Pfam" id="PF01408">
    <property type="entry name" value="GFO_IDH_MocA"/>
    <property type="match status" value="1"/>
</dbReference>
<evidence type="ECO:0000256" key="4">
    <source>
        <dbReference type="ARBA" id="ARBA00042988"/>
    </source>
</evidence>
<dbReference type="SUPFAM" id="SSF51735">
    <property type="entry name" value="NAD(P)-binding Rossmann-fold domains"/>
    <property type="match status" value="1"/>
</dbReference>
<dbReference type="PANTHER" id="PTHR22604">
    <property type="entry name" value="OXIDOREDUCTASES"/>
    <property type="match status" value="1"/>
</dbReference>
<organism evidence="8 9">
    <name type="scientific">Cudoniella acicularis</name>
    <dbReference type="NCBI Taxonomy" id="354080"/>
    <lineage>
        <taxon>Eukaryota</taxon>
        <taxon>Fungi</taxon>
        <taxon>Dikarya</taxon>
        <taxon>Ascomycota</taxon>
        <taxon>Pezizomycotina</taxon>
        <taxon>Leotiomycetes</taxon>
        <taxon>Helotiales</taxon>
        <taxon>Tricladiaceae</taxon>
        <taxon>Cudoniella</taxon>
    </lineage>
</organism>
<dbReference type="EMBL" id="JAAMPI010000292">
    <property type="protein sequence ID" value="KAF4633074.1"/>
    <property type="molecule type" value="Genomic_DNA"/>
</dbReference>
<evidence type="ECO:0000259" key="7">
    <source>
        <dbReference type="Pfam" id="PF22725"/>
    </source>
</evidence>
<dbReference type="PANTHER" id="PTHR22604:SF115">
    <property type="entry name" value="DIHYDRODIOL DEHYDROGENASE, PUTATIVE (AFU_ORTHOLOGUE AFUA_1G07520)-RELATED"/>
    <property type="match status" value="1"/>
</dbReference>
<dbReference type="GO" id="GO:0000166">
    <property type="term" value="F:nucleotide binding"/>
    <property type="evidence" value="ECO:0007669"/>
    <property type="project" value="InterPro"/>
</dbReference>
<gene>
    <name evidence="8" type="ORF">G7Y89_g5048</name>
</gene>
<keyword evidence="2" id="KW-0560">Oxidoreductase</keyword>
<protein>
    <recommendedName>
        <fullName evidence="3">D-xylose 1-dehydrogenase (NADP(+), D-xylono-1,5-lactone-forming)</fullName>
        <ecNumber evidence="3">1.1.1.179</ecNumber>
    </recommendedName>
    <alternativeName>
        <fullName evidence="4">D-xylose-NADP dehydrogenase</fullName>
    </alternativeName>
</protein>
<reference evidence="8 9" key="1">
    <citation type="submission" date="2020-03" db="EMBL/GenBank/DDBJ databases">
        <title>Draft Genome Sequence of Cudoniella acicularis.</title>
        <authorList>
            <person name="Buettner E."/>
            <person name="Kellner H."/>
        </authorList>
    </citation>
    <scope>NUCLEOTIDE SEQUENCE [LARGE SCALE GENOMIC DNA]</scope>
    <source>
        <strain evidence="8 9">DSM 108380</strain>
    </source>
</reference>
<evidence type="ECO:0000313" key="9">
    <source>
        <dbReference type="Proteomes" id="UP000566819"/>
    </source>
</evidence>
<evidence type="ECO:0000313" key="8">
    <source>
        <dbReference type="EMBL" id="KAF4633074.1"/>
    </source>
</evidence>
<dbReference type="SUPFAM" id="SSF55347">
    <property type="entry name" value="Glyceraldehyde-3-phosphate dehydrogenase-like, C-terminal domain"/>
    <property type="match status" value="1"/>
</dbReference>
<keyword evidence="9" id="KW-1185">Reference proteome</keyword>